<evidence type="ECO:0000259" key="5">
    <source>
        <dbReference type="PROSITE" id="PS50240"/>
    </source>
</evidence>
<dbReference type="InterPro" id="IPR001254">
    <property type="entry name" value="Trypsin_dom"/>
</dbReference>
<keyword evidence="1" id="KW-1015">Disulfide bond</keyword>
<sequence length="536" mass="56093">MIKAVILCLCLATAFALSTDSKDTRVAGGVNALAGEYPYIVSIQRTFLFVTSHICGGSILNPFHVITAAQCFFSQTSGRFRVQAGKLTLNQFEATEQTVNVLMTSIHPNYTGQALSPYDVAIVRLQSPFGFNEFIQPIVLPILNTVPAGIVRFAGWGSTSLGLLPSTPSSLQQVRVAIFPNQECQLMMGGFLPITSANVCLGPMTGGIGACSGDAGGPVVQVVNNQNVLVGIIAWHTTPCGVAGVPSVATNVAGLNEWILENSKMKLLGLLVCLVAAVAAAPHKDYIELARGGRVVGGINALPNEFPSIVSVQRLILTLSAHICGGTIINQRFVLTAAHCITESPENARFAIWAGSHDITVAEANRQNINVEETIVHPEYLGGVNPSDVGLMRLQSYLNFNAFVQAATLQPGGSHAQPGPATLAGWGSTSTTTVPSMPAILQKVVKPIIDYDTCTEANGGPGNSPLGPTNVCTGPLTGGVSACSGDSGGPLFVIANGVQTQVGIVSWGWMPCGSVGRPSVYVGISHYRDWIDTNSA</sequence>
<dbReference type="InterPro" id="IPR018114">
    <property type="entry name" value="TRYPSIN_HIS"/>
</dbReference>
<dbReference type="InterPro" id="IPR001314">
    <property type="entry name" value="Peptidase_S1A"/>
</dbReference>
<dbReference type="Gene3D" id="2.40.10.10">
    <property type="entry name" value="Trypsin-like serine proteases"/>
    <property type="match status" value="2"/>
</dbReference>
<keyword evidence="3" id="KW-0645">Protease</keyword>
<dbReference type="PANTHER" id="PTHR24252:SF7">
    <property type="entry name" value="HYALIN"/>
    <property type="match status" value="1"/>
</dbReference>
<dbReference type="GeneID" id="115266823"/>
<dbReference type="PROSITE" id="PS00134">
    <property type="entry name" value="TRYPSIN_HIS"/>
    <property type="match status" value="1"/>
</dbReference>
<dbReference type="InterPro" id="IPR033116">
    <property type="entry name" value="TRYPSIN_SER"/>
</dbReference>
<dbReference type="EnsemblMetazoa" id="AALFPA23_018337.R26916">
    <property type="protein sequence ID" value="AALFPA23_018337.P26916"/>
    <property type="gene ID" value="AALFPA23_018337"/>
</dbReference>
<evidence type="ECO:0000256" key="2">
    <source>
        <dbReference type="ARBA" id="ARBA00024195"/>
    </source>
</evidence>
<dbReference type="CDD" id="cd00190">
    <property type="entry name" value="Tryp_SPc"/>
    <property type="match status" value="2"/>
</dbReference>
<name>A0ABM1ZGT4_AEDAL</name>
<evidence type="ECO:0000313" key="7">
    <source>
        <dbReference type="Proteomes" id="UP000069940"/>
    </source>
</evidence>
<comment type="similarity">
    <text evidence="2">Belongs to the peptidase S1 family. CLIP subfamily.</text>
</comment>
<feature type="chain" id="PRO_5045668146" description="Peptidase S1 domain-containing protein" evidence="4">
    <location>
        <begin position="17"/>
        <end position="536"/>
    </location>
</feature>
<dbReference type="PROSITE" id="PS00135">
    <property type="entry name" value="TRYPSIN_SER"/>
    <property type="match status" value="1"/>
</dbReference>
<dbReference type="Proteomes" id="UP000069940">
    <property type="component" value="Unassembled WGS sequence"/>
</dbReference>
<reference evidence="7" key="1">
    <citation type="journal article" date="2015" name="Proc. Natl. Acad. Sci. U.S.A.">
        <title>Genome sequence of the Asian Tiger mosquito, Aedes albopictus, reveals insights into its biology, genetics, and evolution.</title>
        <authorList>
            <person name="Chen X.G."/>
            <person name="Jiang X."/>
            <person name="Gu J."/>
            <person name="Xu M."/>
            <person name="Wu Y."/>
            <person name="Deng Y."/>
            <person name="Zhang C."/>
            <person name="Bonizzoni M."/>
            <person name="Dermauw W."/>
            <person name="Vontas J."/>
            <person name="Armbruster P."/>
            <person name="Huang X."/>
            <person name="Yang Y."/>
            <person name="Zhang H."/>
            <person name="He W."/>
            <person name="Peng H."/>
            <person name="Liu Y."/>
            <person name="Wu K."/>
            <person name="Chen J."/>
            <person name="Lirakis M."/>
            <person name="Topalis P."/>
            <person name="Van Leeuwen T."/>
            <person name="Hall A.B."/>
            <person name="Jiang X."/>
            <person name="Thorpe C."/>
            <person name="Mueller R.L."/>
            <person name="Sun C."/>
            <person name="Waterhouse R.M."/>
            <person name="Yan G."/>
            <person name="Tu Z.J."/>
            <person name="Fang X."/>
            <person name="James A.A."/>
        </authorList>
    </citation>
    <scope>NUCLEOTIDE SEQUENCE [LARGE SCALE GENOMIC DNA]</scope>
    <source>
        <strain evidence="7">Foshan</strain>
    </source>
</reference>
<keyword evidence="4" id="KW-0732">Signal</keyword>
<feature type="domain" description="Peptidase S1" evidence="5">
    <location>
        <begin position="26"/>
        <end position="264"/>
    </location>
</feature>
<dbReference type="PRINTS" id="PR00722">
    <property type="entry name" value="CHYMOTRYPSIN"/>
</dbReference>
<feature type="signal peptide" evidence="4">
    <location>
        <begin position="1"/>
        <end position="16"/>
    </location>
</feature>
<dbReference type="SMART" id="SM00020">
    <property type="entry name" value="Tryp_SPc"/>
    <property type="match status" value="2"/>
</dbReference>
<keyword evidence="7" id="KW-1185">Reference proteome</keyword>
<feature type="domain" description="Peptidase S1" evidence="5">
    <location>
        <begin position="295"/>
        <end position="536"/>
    </location>
</feature>
<evidence type="ECO:0000256" key="4">
    <source>
        <dbReference type="SAM" id="SignalP"/>
    </source>
</evidence>
<evidence type="ECO:0000256" key="3">
    <source>
        <dbReference type="RuleBase" id="RU363034"/>
    </source>
</evidence>
<protein>
    <recommendedName>
        <fullName evidence="5">Peptidase S1 domain-containing protein</fullName>
    </recommendedName>
</protein>
<organism evidence="6 7">
    <name type="scientific">Aedes albopictus</name>
    <name type="common">Asian tiger mosquito</name>
    <name type="synonym">Stegomyia albopicta</name>
    <dbReference type="NCBI Taxonomy" id="7160"/>
    <lineage>
        <taxon>Eukaryota</taxon>
        <taxon>Metazoa</taxon>
        <taxon>Ecdysozoa</taxon>
        <taxon>Arthropoda</taxon>
        <taxon>Hexapoda</taxon>
        <taxon>Insecta</taxon>
        <taxon>Pterygota</taxon>
        <taxon>Neoptera</taxon>
        <taxon>Endopterygota</taxon>
        <taxon>Diptera</taxon>
        <taxon>Nematocera</taxon>
        <taxon>Culicoidea</taxon>
        <taxon>Culicidae</taxon>
        <taxon>Culicinae</taxon>
        <taxon>Aedini</taxon>
        <taxon>Aedes</taxon>
        <taxon>Stegomyia</taxon>
    </lineage>
</organism>
<dbReference type="PROSITE" id="PS50240">
    <property type="entry name" value="TRYPSIN_DOM"/>
    <property type="match status" value="2"/>
</dbReference>
<dbReference type="PANTHER" id="PTHR24252">
    <property type="entry name" value="ACROSIN-RELATED"/>
    <property type="match status" value="1"/>
</dbReference>
<dbReference type="InterPro" id="IPR043504">
    <property type="entry name" value="Peptidase_S1_PA_chymotrypsin"/>
</dbReference>
<reference evidence="6" key="2">
    <citation type="submission" date="2025-05" db="UniProtKB">
        <authorList>
            <consortium name="EnsemblMetazoa"/>
        </authorList>
    </citation>
    <scope>IDENTIFICATION</scope>
    <source>
        <strain evidence="6">Foshan</strain>
    </source>
</reference>
<dbReference type="RefSeq" id="XP_029729284.2">
    <property type="nucleotide sequence ID" value="XM_029873424.2"/>
</dbReference>
<keyword evidence="3" id="KW-0720">Serine protease</keyword>
<evidence type="ECO:0000256" key="1">
    <source>
        <dbReference type="ARBA" id="ARBA00023157"/>
    </source>
</evidence>
<dbReference type="SUPFAM" id="SSF50494">
    <property type="entry name" value="Trypsin-like serine proteases"/>
    <property type="match status" value="2"/>
</dbReference>
<keyword evidence="3" id="KW-0378">Hydrolase</keyword>
<evidence type="ECO:0000313" key="6">
    <source>
        <dbReference type="EnsemblMetazoa" id="AALFPA23_018337.P26916"/>
    </source>
</evidence>
<proteinExistence type="inferred from homology"/>
<dbReference type="InterPro" id="IPR009003">
    <property type="entry name" value="Peptidase_S1_PA"/>
</dbReference>
<accession>A0ABM1ZGT4</accession>
<dbReference type="Pfam" id="PF00089">
    <property type="entry name" value="Trypsin"/>
    <property type="match status" value="2"/>
</dbReference>